<accession>A0A6G0YA29</accession>
<protein>
    <submittedName>
        <fullName evidence="1">KRAB-A domain-containing protein 2-like</fullName>
    </submittedName>
</protein>
<dbReference type="Proteomes" id="UP000478052">
    <property type="component" value="Unassembled WGS sequence"/>
</dbReference>
<reference evidence="1 2" key="1">
    <citation type="submission" date="2019-08" db="EMBL/GenBank/DDBJ databases">
        <title>Whole genome of Aphis craccivora.</title>
        <authorList>
            <person name="Voronova N.V."/>
            <person name="Shulinski R.S."/>
            <person name="Bandarenka Y.V."/>
            <person name="Zhorov D.G."/>
            <person name="Warner D."/>
        </authorList>
    </citation>
    <scope>NUCLEOTIDE SEQUENCE [LARGE SCALE GENOMIC DNA]</scope>
    <source>
        <strain evidence="1">180601</strain>
        <tissue evidence="1">Whole Body</tissue>
    </source>
</reference>
<name>A0A6G0YA29_APHCR</name>
<comment type="caution">
    <text evidence="1">The sequence shown here is derived from an EMBL/GenBank/DDBJ whole genome shotgun (WGS) entry which is preliminary data.</text>
</comment>
<organism evidence="1 2">
    <name type="scientific">Aphis craccivora</name>
    <name type="common">Cowpea aphid</name>
    <dbReference type="NCBI Taxonomy" id="307492"/>
    <lineage>
        <taxon>Eukaryota</taxon>
        <taxon>Metazoa</taxon>
        <taxon>Ecdysozoa</taxon>
        <taxon>Arthropoda</taxon>
        <taxon>Hexapoda</taxon>
        <taxon>Insecta</taxon>
        <taxon>Pterygota</taxon>
        <taxon>Neoptera</taxon>
        <taxon>Paraneoptera</taxon>
        <taxon>Hemiptera</taxon>
        <taxon>Sternorrhyncha</taxon>
        <taxon>Aphidomorpha</taxon>
        <taxon>Aphidoidea</taxon>
        <taxon>Aphididae</taxon>
        <taxon>Aphidini</taxon>
        <taxon>Aphis</taxon>
        <taxon>Aphis</taxon>
    </lineage>
</organism>
<evidence type="ECO:0000313" key="1">
    <source>
        <dbReference type="EMBL" id="KAF0751781.1"/>
    </source>
</evidence>
<dbReference type="AlphaFoldDB" id="A0A6G0YA29"/>
<feature type="non-terminal residue" evidence="1">
    <location>
        <position position="316"/>
    </location>
</feature>
<dbReference type="EMBL" id="VUJU01005257">
    <property type="protein sequence ID" value="KAF0751781.1"/>
    <property type="molecule type" value="Genomic_DNA"/>
</dbReference>
<dbReference type="OrthoDB" id="10000497at2759"/>
<gene>
    <name evidence="1" type="ORF">FWK35_00038788</name>
</gene>
<sequence>MTQSIKTIFNEAWAAVLSSNKSEEKTSINIAQYNYLVRKLKKLKVKYASGKIKKPSHHKFLRRYKIVTMESHEWLVKPSRGENVAKFLKYVLVENLFDVLHEAHQSIDHGTYDEMLVLLKNRYCNMSSKAVKTYMKLCKYCTNRDAMIQETLRIGLEQQELLPILPSLPSDVSDSYFSAYFEFINMYQNTCDGYAYIMVHWYLSNLFINLVPLHNIEPKNVAAGLLDIYATFGIPNCINTPFNVKYINSILKHINSVWQGEKSMVFRNSNDVENIHYDTSMMQHIMELCANDADFQINWPLKLKYLQFRMNNQIKP</sequence>
<evidence type="ECO:0000313" key="2">
    <source>
        <dbReference type="Proteomes" id="UP000478052"/>
    </source>
</evidence>
<keyword evidence="2" id="KW-1185">Reference proteome</keyword>
<proteinExistence type="predicted"/>